<dbReference type="OrthoDB" id="5083952at2"/>
<protein>
    <submittedName>
        <fullName evidence="1">Uncharacterized protein</fullName>
    </submittedName>
</protein>
<organism evidence="1 2">
    <name type="scientific">Microbacterium esteraromaticum</name>
    <dbReference type="NCBI Taxonomy" id="57043"/>
    <lineage>
        <taxon>Bacteria</taxon>
        <taxon>Bacillati</taxon>
        <taxon>Actinomycetota</taxon>
        <taxon>Actinomycetes</taxon>
        <taxon>Micrococcales</taxon>
        <taxon>Microbacteriaceae</taxon>
        <taxon>Microbacterium</taxon>
    </lineage>
</organism>
<proteinExistence type="predicted"/>
<sequence length="156" mass="16806">MKRRILFALGVGLLTGLVLAMIGVQIEFACGWGVLAVGAAIIARLPAFDDPRADAPGRPEEQTYVGSDVSRLAWAINMHTDTVSEAVTRRVRATLRRRLARHGLDPDVVADGTAIEERLGAGLWARLNGHRTTTTDIRDALAAAERLAPTLKEDAT</sequence>
<name>A0A1R4IH33_9MICO</name>
<accession>A0A1R4IH33</accession>
<dbReference type="Proteomes" id="UP000196320">
    <property type="component" value="Unassembled WGS sequence"/>
</dbReference>
<gene>
    <name evidence="1" type="ORF">FM104_02110</name>
</gene>
<dbReference type="EMBL" id="FUKO01000009">
    <property type="protein sequence ID" value="SJN19101.1"/>
    <property type="molecule type" value="Genomic_DNA"/>
</dbReference>
<dbReference type="AlphaFoldDB" id="A0A1R4IH33"/>
<evidence type="ECO:0000313" key="1">
    <source>
        <dbReference type="EMBL" id="SJN19101.1"/>
    </source>
</evidence>
<reference evidence="1 2" key="1">
    <citation type="submission" date="2017-02" db="EMBL/GenBank/DDBJ databases">
        <authorList>
            <person name="Peterson S.W."/>
        </authorList>
    </citation>
    <scope>NUCLEOTIDE SEQUENCE [LARGE SCALE GENOMIC DNA]</scope>
    <source>
        <strain evidence="1 2">B Mb 05.01</strain>
    </source>
</reference>
<dbReference type="RefSeq" id="WP_087129818.1">
    <property type="nucleotide sequence ID" value="NZ_FUKO01000009.1"/>
</dbReference>
<evidence type="ECO:0000313" key="2">
    <source>
        <dbReference type="Proteomes" id="UP000196320"/>
    </source>
</evidence>
<keyword evidence="2" id="KW-1185">Reference proteome</keyword>